<dbReference type="InterPro" id="IPR013087">
    <property type="entry name" value="Znf_C2H2_type"/>
</dbReference>
<evidence type="ECO:0000256" key="1">
    <source>
        <dbReference type="ARBA" id="ARBA00022723"/>
    </source>
</evidence>
<keyword evidence="9" id="KW-1185">Reference proteome</keyword>
<comment type="caution">
    <text evidence="8">The sequence shown here is derived from an EMBL/GenBank/DDBJ whole genome shotgun (WGS) entry which is preliminary data.</text>
</comment>
<dbReference type="InterPro" id="IPR036236">
    <property type="entry name" value="Znf_C2H2_sf"/>
</dbReference>
<feature type="domain" description="C2H2-type" evidence="7">
    <location>
        <begin position="865"/>
        <end position="887"/>
    </location>
</feature>
<evidence type="ECO:0000256" key="2">
    <source>
        <dbReference type="ARBA" id="ARBA00022737"/>
    </source>
</evidence>
<dbReference type="PANTHER" id="PTHR24403">
    <property type="entry name" value="ZINC FINGER PROTEIN"/>
    <property type="match status" value="1"/>
</dbReference>
<dbReference type="PROSITE" id="PS00028">
    <property type="entry name" value="ZINC_FINGER_C2H2_1"/>
    <property type="match status" value="14"/>
</dbReference>
<feature type="domain" description="C2H2-type" evidence="7">
    <location>
        <begin position="779"/>
        <end position="807"/>
    </location>
</feature>
<dbReference type="PROSITE" id="PS50157">
    <property type="entry name" value="ZINC_FINGER_C2H2_2"/>
    <property type="match status" value="9"/>
</dbReference>
<dbReference type="SMART" id="SM00355">
    <property type="entry name" value="ZnF_C2H2"/>
    <property type="match status" value="21"/>
</dbReference>
<feature type="domain" description="C2H2-type" evidence="7">
    <location>
        <begin position="839"/>
        <end position="862"/>
    </location>
</feature>
<organism evidence="8 9">
    <name type="scientific">Pinctada imbricata</name>
    <name type="common">Atlantic pearl-oyster</name>
    <name type="synonym">Pinctada martensii</name>
    <dbReference type="NCBI Taxonomy" id="66713"/>
    <lineage>
        <taxon>Eukaryota</taxon>
        <taxon>Metazoa</taxon>
        <taxon>Spiralia</taxon>
        <taxon>Lophotrochozoa</taxon>
        <taxon>Mollusca</taxon>
        <taxon>Bivalvia</taxon>
        <taxon>Autobranchia</taxon>
        <taxon>Pteriomorphia</taxon>
        <taxon>Pterioida</taxon>
        <taxon>Pterioidea</taxon>
        <taxon>Pteriidae</taxon>
        <taxon>Pinctada</taxon>
    </lineage>
</organism>
<gene>
    <name evidence="8" type="ORF">FSP39_017850</name>
</gene>
<protein>
    <recommendedName>
        <fullName evidence="7">C2H2-type domain-containing protein</fullName>
    </recommendedName>
</protein>
<evidence type="ECO:0000256" key="4">
    <source>
        <dbReference type="ARBA" id="ARBA00022833"/>
    </source>
</evidence>
<dbReference type="Proteomes" id="UP001186944">
    <property type="component" value="Unassembled WGS sequence"/>
</dbReference>
<dbReference type="GO" id="GO:0008270">
    <property type="term" value="F:zinc ion binding"/>
    <property type="evidence" value="ECO:0007669"/>
    <property type="project" value="UniProtKB-KW"/>
</dbReference>
<evidence type="ECO:0000256" key="5">
    <source>
        <dbReference type="PROSITE-ProRule" id="PRU00042"/>
    </source>
</evidence>
<dbReference type="EMBL" id="VSWD01000009">
    <property type="protein sequence ID" value="KAK3093592.1"/>
    <property type="molecule type" value="Genomic_DNA"/>
</dbReference>
<dbReference type="Gene3D" id="3.30.160.60">
    <property type="entry name" value="Classic Zinc Finger"/>
    <property type="match status" value="9"/>
</dbReference>
<keyword evidence="1" id="KW-0479">Metal-binding</keyword>
<keyword evidence="2" id="KW-0677">Repeat</keyword>
<feature type="domain" description="C2H2-type" evidence="7">
    <location>
        <begin position="900"/>
        <end position="920"/>
    </location>
</feature>
<evidence type="ECO:0000313" key="8">
    <source>
        <dbReference type="EMBL" id="KAK3093592.1"/>
    </source>
</evidence>
<keyword evidence="3 5" id="KW-0863">Zinc-finger</keyword>
<name>A0AA88XXA7_PINIB</name>
<evidence type="ECO:0000313" key="9">
    <source>
        <dbReference type="Proteomes" id="UP001186944"/>
    </source>
</evidence>
<feature type="domain" description="C2H2-type" evidence="7">
    <location>
        <begin position="28"/>
        <end position="51"/>
    </location>
</feature>
<evidence type="ECO:0000256" key="3">
    <source>
        <dbReference type="ARBA" id="ARBA00022771"/>
    </source>
</evidence>
<feature type="domain" description="C2H2-type" evidence="7">
    <location>
        <begin position="129"/>
        <end position="152"/>
    </location>
</feature>
<sequence>MDPDAWRKIEEPENDDESLDARGAMLPYACGMCGNKFKKRSQITRHLTDQHFLSDKDHEFYIKRNEEFKKRWKCLVCEKRYFYRFDVCRHVSQIHSIAWEKTQDSVQFLDDDSILSDDEIIIGNNGKIYMCARCRKGFNTKRSLISHIGEFHKCLLTVANIEEFVKDMRKVSHPILDYTGCSDEEVAGKVRATEFVNYIVNQTKSYRANSKESERSFILEKVKCVEISGCGRIGDEEWGKLCGTAGDLGSYGIYRSRKDDNKKKHVCMLCKKRYYRHKEAQRHLTQKHGVTYAESANYIIQDMQVQSLDESNESRPQRKPKRRLVSKGRKYMLHCVKCLRTSAYFETLKKHTMKSHHLKEQETHHYICRTSNADVLKLAYEDKMNFICVLCGMTFKNRLDAYAHCPRSHSQYSEADKRNLVFEKTGEDMLYIVHTTRETGKSKVFSINLESLIQDAHVIKEEDHDNTKIEDETLDEPNNQGDADDRSNSPPVSETSSKDKRKSRAKVKTKESEIEDFMCIMLDHYSQLGSNPDLEKEYSLQYSFDDFYMVFTVPGKAEVTSKVWCEVCMKVFKDETEMSNHLGKCQSKAWTKWECLNCRKEFEDMNSLVNHISEEYGLMSESDILTYVRSKELIEVPDNNAFLLIDGRNDEEVNLLYHSLKLNQTGANGRMVKASSSTASLAAKEYKPCFICGHRNSSRKDLFQHMKEVHKISGMNKLTNCLECMMQFKSQDELATHLVSIHNITIAHPTLYFRNCLVCNASFKSNIALSYHLKSHKIFTCPVCRHHFQVYLKLYKHMQREHSGGLSPRVKCNLCPTVLKPTNLEDHMVCHYDRAFGPWICVVCNKEFVIRKHLKEHLRGRHNVFVCYRCGQQFDCLHTFRRHESVHKLSAKSRRAFEEYKCDVCGGSFISASMLRIHKQNNCQQFICHVCGKKMCNKATLASHIRNHQLGKLTKTKKQRTCSTCNKTLSSHAMWKRHQVVHSKQKPNHCGICGAKFSFINALRYHLQKKHPEYKPYKCPVCDQSFLTTHIRNFHVKMMHKDYVDPNKPIKCQYCDCRFKQIVGLRNHMRKKHQDKLLLNHKYFECKNCPRIYRKRKSYLKHVRECSQSQVNTDLFNAIRVNVNTKITSRDSRSLLNPANQLQQNQPQYIITALPEGEGSVHDSTSGMETITYVTTDGDAVLGPDLAGDVELEAATEGSQVVNIGDSIITLPGGRQIRFQNDQSQYMEIPSDMLIETPDGGYFIVVSEANT</sequence>
<dbReference type="GO" id="GO:0005634">
    <property type="term" value="C:nucleus"/>
    <property type="evidence" value="ECO:0007669"/>
    <property type="project" value="TreeGrafter"/>
</dbReference>
<dbReference type="SUPFAM" id="SSF57667">
    <property type="entry name" value="beta-beta-alpha zinc fingers"/>
    <property type="match status" value="5"/>
</dbReference>
<reference evidence="8" key="1">
    <citation type="submission" date="2019-08" db="EMBL/GenBank/DDBJ databases">
        <title>The improved chromosome-level genome for the pearl oyster Pinctada fucata martensii using PacBio sequencing and Hi-C.</title>
        <authorList>
            <person name="Zheng Z."/>
        </authorList>
    </citation>
    <scope>NUCLEOTIDE SEQUENCE</scope>
    <source>
        <strain evidence="8">ZZ-2019</strain>
        <tissue evidence="8">Adductor muscle</tissue>
    </source>
</reference>
<dbReference type="AlphaFoldDB" id="A0AA88XXA7"/>
<feature type="region of interest" description="Disordered" evidence="6">
    <location>
        <begin position="462"/>
        <end position="509"/>
    </location>
</feature>
<evidence type="ECO:0000256" key="6">
    <source>
        <dbReference type="SAM" id="MobiDB-lite"/>
    </source>
</evidence>
<dbReference type="InterPro" id="IPR050688">
    <property type="entry name" value="Zinc_finger/UBP_domain"/>
</dbReference>
<accession>A0AA88XXA7</accession>
<feature type="domain" description="C2H2-type" evidence="7">
    <location>
        <begin position="926"/>
        <end position="953"/>
    </location>
</feature>
<evidence type="ECO:0000259" key="7">
    <source>
        <dbReference type="PROSITE" id="PS50157"/>
    </source>
</evidence>
<dbReference type="GO" id="GO:0045944">
    <property type="term" value="P:positive regulation of transcription by RNA polymerase II"/>
    <property type="evidence" value="ECO:0007669"/>
    <property type="project" value="TreeGrafter"/>
</dbReference>
<feature type="compositionally biased region" description="Basic and acidic residues" evidence="6">
    <location>
        <begin position="462"/>
        <end position="471"/>
    </location>
</feature>
<keyword evidence="4" id="KW-0862">Zinc</keyword>
<feature type="domain" description="C2H2-type" evidence="7">
    <location>
        <begin position="960"/>
        <end position="987"/>
    </location>
</feature>
<proteinExistence type="predicted"/>
<dbReference type="PANTHER" id="PTHR24403:SF67">
    <property type="entry name" value="FI01116P-RELATED"/>
    <property type="match status" value="1"/>
</dbReference>
<feature type="domain" description="C2H2-type" evidence="7">
    <location>
        <begin position="988"/>
        <end position="1016"/>
    </location>
</feature>